<dbReference type="AlphaFoldDB" id="A0A382FGH1"/>
<evidence type="ECO:0000256" key="1">
    <source>
        <dbReference type="SAM" id="Phobius"/>
    </source>
</evidence>
<sequence>MYTYIVCIVLNDWYVNNKLQPKFFTTNSLQMHGKQTIRYECEMKRKIFSYNYFKCMFASMKIKIFIYILVILYAGHSEHAFAKEDAGANNKNVYLLSRSMKIGNEPVKDAIFSPD</sequence>
<organism evidence="2">
    <name type="scientific">marine metagenome</name>
    <dbReference type="NCBI Taxonomy" id="408172"/>
    <lineage>
        <taxon>unclassified sequences</taxon>
        <taxon>metagenomes</taxon>
        <taxon>ecological metagenomes</taxon>
    </lineage>
</organism>
<feature type="transmembrane region" description="Helical" evidence="1">
    <location>
        <begin position="52"/>
        <end position="74"/>
    </location>
</feature>
<dbReference type="EMBL" id="UINC01049697">
    <property type="protein sequence ID" value="SVB61785.1"/>
    <property type="molecule type" value="Genomic_DNA"/>
</dbReference>
<feature type="non-terminal residue" evidence="2">
    <location>
        <position position="115"/>
    </location>
</feature>
<keyword evidence="1" id="KW-0472">Membrane</keyword>
<reference evidence="2" key="1">
    <citation type="submission" date="2018-05" db="EMBL/GenBank/DDBJ databases">
        <authorList>
            <person name="Lanie J.A."/>
            <person name="Ng W.-L."/>
            <person name="Kazmierczak K.M."/>
            <person name="Andrzejewski T.M."/>
            <person name="Davidsen T.M."/>
            <person name="Wayne K.J."/>
            <person name="Tettelin H."/>
            <person name="Glass J.I."/>
            <person name="Rusch D."/>
            <person name="Podicherti R."/>
            <person name="Tsui H.-C.T."/>
            <person name="Winkler M.E."/>
        </authorList>
    </citation>
    <scope>NUCLEOTIDE SEQUENCE</scope>
</reference>
<protein>
    <submittedName>
        <fullName evidence="2">Uncharacterized protein</fullName>
    </submittedName>
</protein>
<evidence type="ECO:0000313" key="2">
    <source>
        <dbReference type="EMBL" id="SVB61785.1"/>
    </source>
</evidence>
<keyword evidence="1" id="KW-1133">Transmembrane helix</keyword>
<gene>
    <name evidence="2" type="ORF">METZ01_LOCUS214639</name>
</gene>
<keyword evidence="1" id="KW-0812">Transmembrane</keyword>
<proteinExistence type="predicted"/>
<accession>A0A382FGH1</accession>
<name>A0A382FGH1_9ZZZZ</name>